<dbReference type="Proteomes" id="UP001056120">
    <property type="component" value="Linkage Group LG01"/>
</dbReference>
<gene>
    <name evidence="1" type="ORF">L1987_01631</name>
</gene>
<organism evidence="1 2">
    <name type="scientific">Smallanthus sonchifolius</name>
    <dbReference type="NCBI Taxonomy" id="185202"/>
    <lineage>
        <taxon>Eukaryota</taxon>
        <taxon>Viridiplantae</taxon>
        <taxon>Streptophyta</taxon>
        <taxon>Embryophyta</taxon>
        <taxon>Tracheophyta</taxon>
        <taxon>Spermatophyta</taxon>
        <taxon>Magnoliopsida</taxon>
        <taxon>eudicotyledons</taxon>
        <taxon>Gunneridae</taxon>
        <taxon>Pentapetalae</taxon>
        <taxon>asterids</taxon>
        <taxon>campanulids</taxon>
        <taxon>Asterales</taxon>
        <taxon>Asteraceae</taxon>
        <taxon>Asteroideae</taxon>
        <taxon>Heliantheae alliance</taxon>
        <taxon>Millerieae</taxon>
        <taxon>Smallanthus</taxon>
    </lineage>
</organism>
<name>A0ACB9K5R2_9ASTR</name>
<reference evidence="1 2" key="2">
    <citation type="journal article" date="2022" name="Mol. Ecol. Resour.">
        <title>The genomes of chicory, endive, great burdock and yacon provide insights into Asteraceae paleo-polyploidization history and plant inulin production.</title>
        <authorList>
            <person name="Fan W."/>
            <person name="Wang S."/>
            <person name="Wang H."/>
            <person name="Wang A."/>
            <person name="Jiang F."/>
            <person name="Liu H."/>
            <person name="Zhao H."/>
            <person name="Xu D."/>
            <person name="Zhang Y."/>
        </authorList>
    </citation>
    <scope>NUCLEOTIDE SEQUENCE [LARGE SCALE GENOMIC DNA]</scope>
    <source>
        <strain evidence="2">cv. Yunnan</strain>
        <tissue evidence="1">Leaves</tissue>
    </source>
</reference>
<protein>
    <submittedName>
        <fullName evidence="1">Uncharacterized protein</fullName>
    </submittedName>
</protein>
<evidence type="ECO:0000313" key="1">
    <source>
        <dbReference type="EMBL" id="KAI3827554.1"/>
    </source>
</evidence>
<evidence type="ECO:0000313" key="2">
    <source>
        <dbReference type="Proteomes" id="UP001056120"/>
    </source>
</evidence>
<sequence length="107" mass="12861">MTKKMKLDSFKHQTLVQDYTELQQETEAARNNLMALKQKKLTLQAEVRFLRQRHRYLEEEEQEQREPLDPVIQGLIRNGVDEQHTDAQLSIFRNVGKRKVSWKILWL</sequence>
<dbReference type="EMBL" id="CM042018">
    <property type="protein sequence ID" value="KAI3827554.1"/>
    <property type="molecule type" value="Genomic_DNA"/>
</dbReference>
<proteinExistence type="predicted"/>
<reference evidence="2" key="1">
    <citation type="journal article" date="2022" name="Mol. Ecol. Resour.">
        <title>The genomes of chicory, endive, great burdock and yacon provide insights into Asteraceae palaeo-polyploidization history and plant inulin production.</title>
        <authorList>
            <person name="Fan W."/>
            <person name="Wang S."/>
            <person name="Wang H."/>
            <person name="Wang A."/>
            <person name="Jiang F."/>
            <person name="Liu H."/>
            <person name="Zhao H."/>
            <person name="Xu D."/>
            <person name="Zhang Y."/>
        </authorList>
    </citation>
    <scope>NUCLEOTIDE SEQUENCE [LARGE SCALE GENOMIC DNA]</scope>
    <source>
        <strain evidence="2">cv. Yunnan</strain>
    </source>
</reference>
<keyword evidence="2" id="KW-1185">Reference proteome</keyword>
<accession>A0ACB9K5R2</accession>
<comment type="caution">
    <text evidence="1">The sequence shown here is derived from an EMBL/GenBank/DDBJ whole genome shotgun (WGS) entry which is preliminary data.</text>
</comment>